<organism evidence="6 7">
    <name type="scientific">Cannabis sativa</name>
    <name type="common">Hemp</name>
    <name type="synonym">Marijuana</name>
    <dbReference type="NCBI Taxonomy" id="3483"/>
    <lineage>
        <taxon>Eukaryota</taxon>
        <taxon>Viridiplantae</taxon>
        <taxon>Streptophyta</taxon>
        <taxon>Embryophyta</taxon>
        <taxon>Tracheophyta</taxon>
        <taxon>Spermatophyta</taxon>
        <taxon>Magnoliopsida</taxon>
        <taxon>eudicotyledons</taxon>
        <taxon>Gunneridae</taxon>
        <taxon>Pentapetalae</taxon>
        <taxon>rosids</taxon>
        <taxon>fabids</taxon>
        <taxon>Rosales</taxon>
        <taxon>Cannabaceae</taxon>
        <taxon>Cannabis</taxon>
    </lineage>
</organism>
<feature type="region of interest" description="Disordered" evidence="3">
    <location>
        <begin position="72"/>
        <end position="157"/>
    </location>
</feature>
<feature type="compositionally biased region" description="Low complexity" evidence="3">
    <location>
        <begin position="116"/>
        <end position="137"/>
    </location>
</feature>
<evidence type="ECO:0000259" key="5">
    <source>
        <dbReference type="Pfam" id="PF00031"/>
    </source>
</evidence>
<evidence type="ECO:0000256" key="4">
    <source>
        <dbReference type="SAM" id="SignalP"/>
    </source>
</evidence>
<keyword evidence="1" id="KW-0646">Protease inhibitor</keyword>
<proteinExistence type="predicted"/>
<protein>
    <recommendedName>
        <fullName evidence="5">Cystatin domain-containing protein</fullName>
    </recommendedName>
</protein>
<evidence type="ECO:0000256" key="1">
    <source>
        <dbReference type="ARBA" id="ARBA00022690"/>
    </source>
</evidence>
<evidence type="ECO:0000256" key="3">
    <source>
        <dbReference type="SAM" id="MobiDB-lite"/>
    </source>
</evidence>
<dbReference type="Proteomes" id="UP000525078">
    <property type="component" value="Unassembled WGS sequence"/>
</dbReference>
<dbReference type="Pfam" id="PF00031">
    <property type="entry name" value="Cystatin"/>
    <property type="match status" value="1"/>
</dbReference>
<dbReference type="EMBL" id="JAATIP010000155">
    <property type="protein sequence ID" value="KAF4365961.1"/>
    <property type="molecule type" value="Genomic_DNA"/>
</dbReference>
<dbReference type="InterPro" id="IPR046350">
    <property type="entry name" value="Cystatin_sf"/>
</dbReference>
<dbReference type="SUPFAM" id="SSF54403">
    <property type="entry name" value="Cystatin/monellin"/>
    <property type="match status" value="1"/>
</dbReference>
<evidence type="ECO:0000313" key="6">
    <source>
        <dbReference type="EMBL" id="KAF4365961.1"/>
    </source>
</evidence>
<feature type="chain" id="PRO_5029605617" description="Cystatin domain-containing protein" evidence="4">
    <location>
        <begin position="17"/>
        <end position="326"/>
    </location>
</feature>
<accession>A0A7J6F5I1</accession>
<feature type="domain" description="Cystatin" evidence="5">
    <location>
        <begin position="227"/>
        <end position="282"/>
    </location>
</feature>
<feature type="compositionally biased region" description="Low complexity" evidence="3">
    <location>
        <begin position="87"/>
        <end position="96"/>
    </location>
</feature>
<keyword evidence="4" id="KW-0732">Signal</keyword>
<dbReference type="GO" id="GO:0004869">
    <property type="term" value="F:cysteine-type endopeptidase inhibitor activity"/>
    <property type="evidence" value="ECO:0007669"/>
    <property type="project" value="UniProtKB-KW"/>
</dbReference>
<comment type="caution">
    <text evidence="6">The sequence shown here is derived from an EMBL/GenBank/DDBJ whole genome shotgun (WGS) entry which is preliminary data.</text>
</comment>
<dbReference type="InterPro" id="IPR000010">
    <property type="entry name" value="Cystatin_dom"/>
</dbReference>
<feature type="compositionally biased region" description="Basic residues" evidence="3">
    <location>
        <begin position="145"/>
        <end position="156"/>
    </location>
</feature>
<sequence length="326" mass="37492">MTFFLRSLLATSLSAAASYSNNSNNSNNSNRSMSRTSIIKTQLKNRCRVGATQELPTPPSLRVCSQSHLAAKTKTKTKTKDKKNKKISISTTTTTKPPRHDNDNDHDADDDDDLMITNNETTTTATTKSSTETITTTTKDEEDKKKKKKKKKKKRSLSPVIIMHARYPTPNPTPTPNIQVKFINQGFGYTPPHLRDLLKVYCRQEKFYEGFYIDSYPELEEVRLDLVTSCSVDDPRAQELAKWAIEQYNADNDKGEKLEFQKIVRVNRMLKLRSSNYYVTMGVLGAWHRYYEAKVSYDYKIISHGRCVPSKTLHFCRYARHYPMVY</sequence>
<keyword evidence="2" id="KW-0789">Thiol protease inhibitor</keyword>
<evidence type="ECO:0000256" key="2">
    <source>
        <dbReference type="ARBA" id="ARBA00022704"/>
    </source>
</evidence>
<dbReference type="AlphaFoldDB" id="A0A7J6F5I1"/>
<dbReference type="Gene3D" id="3.10.450.10">
    <property type="match status" value="1"/>
</dbReference>
<name>A0A7J6F5I1_CANSA</name>
<feature type="compositionally biased region" description="Basic residues" evidence="3">
    <location>
        <begin position="72"/>
        <end position="86"/>
    </location>
</feature>
<evidence type="ECO:0000313" key="7">
    <source>
        <dbReference type="Proteomes" id="UP000525078"/>
    </source>
</evidence>
<gene>
    <name evidence="6" type="ORF">F8388_019205</name>
</gene>
<feature type="signal peptide" evidence="4">
    <location>
        <begin position="1"/>
        <end position="16"/>
    </location>
</feature>
<reference evidence="6 7" key="1">
    <citation type="journal article" date="2020" name="bioRxiv">
        <title>Sequence and annotation of 42 cannabis genomes reveals extensive copy number variation in cannabinoid synthesis and pathogen resistance genes.</title>
        <authorList>
            <person name="Mckernan K.J."/>
            <person name="Helbert Y."/>
            <person name="Kane L.T."/>
            <person name="Ebling H."/>
            <person name="Zhang L."/>
            <person name="Liu B."/>
            <person name="Eaton Z."/>
            <person name="Mclaughlin S."/>
            <person name="Kingan S."/>
            <person name="Baybayan P."/>
            <person name="Concepcion G."/>
            <person name="Jordan M."/>
            <person name="Riva A."/>
            <person name="Barbazuk W."/>
            <person name="Harkins T."/>
        </authorList>
    </citation>
    <scope>NUCLEOTIDE SEQUENCE [LARGE SCALE GENOMIC DNA]</scope>
    <source>
        <strain evidence="7">cv. Jamaican Lion 4</strain>
        <tissue evidence="6">Leaf</tissue>
    </source>
</reference>